<name>A0A6G9YQN5_9NOCA</name>
<dbReference type="Proteomes" id="UP000503540">
    <property type="component" value="Chromosome"/>
</dbReference>
<evidence type="ECO:0008006" key="4">
    <source>
        <dbReference type="Google" id="ProtNLM"/>
    </source>
</evidence>
<proteinExistence type="predicted"/>
<dbReference type="RefSeq" id="WP_167477659.1">
    <property type="nucleotide sequence ID" value="NZ_CP046172.1"/>
</dbReference>
<dbReference type="KEGG" id="nah:F5544_37905"/>
<feature type="signal peptide" evidence="1">
    <location>
        <begin position="1"/>
        <end position="27"/>
    </location>
</feature>
<dbReference type="AlphaFoldDB" id="A0A6G9YQN5"/>
<keyword evidence="1" id="KW-0732">Signal</keyword>
<evidence type="ECO:0000313" key="3">
    <source>
        <dbReference type="Proteomes" id="UP000503540"/>
    </source>
</evidence>
<protein>
    <recommendedName>
        <fullName evidence="4">PASTA domain-containing protein</fullName>
    </recommendedName>
</protein>
<gene>
    <name evidence="2" type="ORF">F5544_37905</name>
</gene>
<organism evidence="2 3">
    <name type="scientific">Nocardia arthritidis</name>
    <dbReference type="NCBI Taxonomy" id="228602"/>
    <lineage>
        <taxon>Bacteria</taxon>
        <taxon>Bacillati</taxon>
        <taxon>Actinomycetota</taxon>
        <taxon>Actinomycetes</taxon>
        <taxon>Mycobacteriales</taxon>
        <taxon>Nocardiaceae</taxon>
        <taxon>Nocardia</taxon>
    </lineage>
</organism>
<feature type="chain" id="PRO_5026291146" description="PASTA domain-containing protein" evidence="1">
    <location>
        <begin position="28"/>
        <end position="103"/>
    </location>
</feature>
<keyword evidence="3" id="KW-1185">Reference proteome</keyword>
<accession>A0A6G9YQN5</accession>
<dbReference type="EMBL" id="CP046172">
    <property type="protein sequence ID" value="QIS15407.1"/>
    <property type="molecule type" value="Genomic_DNA"/>
</dbReference>
<sequence length="103" mass="10625">MSFVRTTMFVGLAAAALTAVGSVSANAEDFDYAQIAKQTCAQAGLEYTESIYLPGDSPASATCYKPGQDGVQFIPLPSGTRCEVADMPHKVGQADGQGNCVTG</sequence>
<reference evidence="2 3" key="1">
    <citation type="journal article" date="2019" name="ACS Chem. Biol.">
        <title>Identification and Mobilization of a Cryptic Antibiotic Biosynthesis Gene Locus from a Human-Pathogenic Nocardia Isolate.</title>
        <authorList>
            <person name="Herisse M."/>
            <person name="Ishida K."/>
            <person name="Porter J.L."/>
            <person name="Howden B."/>
            <person name="Hertweck C."/>
            <person name="Stinear T.P."/>
            <person name="Pidot S.J."/>
        </authorList>
    </citation>
    <scope>NUCLEOTIDE SEQUENCE [LARGE SCALE GENOMIC DNA]</scope>
    <source>
        <strain evidence="2 3">AUSMDU00012717</strain>
    </source>
</reference>
<evidence type="ECO:0000313" key="2">
    <source>
        <dbReference type="EMBL" id="QIS15407.1"/>
    </source>
</evidence>
<evidence type="ECO:0000256" key="1">
    <source>
        <dbReference type="SAM" id="SignalP"/>
    </source>
</evidence>